<evidence type="ECO:0000313" key="1">
    <source>
        <dbReference type="EMBL" id="KEO98950.1"/>
    </source>
</evidence>
<dbReference type="SUPFAM" id="SSF141371">
    <property type="entry name" value="PilZ domain-like"/>
    <property type="match status" value="1"/>
</dbReference>
<protein>
    <recommendedName>
        <fullName evidence="3">PilZ domain-containing protein</fullName>
    </recommendedName>
</protein>
<keyword evidence="2" id="KW-1185">Reference proteome</keyword>
<dbReference type="OrthoDB" id="7508603at2"/>
<dbReference type="KEGG" id="elq:Ga0102493_112555"/>
<proteinExistence type="predicted"/>
<evidence type="ECO:0000313" key="2">
    <source>
        <dbReference type="Proteomes" id="UP000027866"/>
    </source>
</evidence>
<sequence length="112" mass="11878">MILQKRVPKRAAAFLKGVLEGETSSQDVLVRDISVDGALLDVTNALRVFETITLVCGGSRINGIVAWSEKGRLGIEFSELLTNEALLACLAGGIKVSAPKGYRADFGRETGG</sequence>
<name>A0A074N234_9SPHN</name>
<accession>A0A074N234</accession>
<reference evidence="1 2" key="1">
    <citation type="submission" date="2014-04" db="EMBL/GenBank/DDBJ databases">
        <title>A comprehensive comparison of genomes of Erythrobacter spp. Strains.</title>
        <authorList>
            <person name="Zheng Q."/>
        </authorList>
    </citation>
    <scope>NUCLEOTIDE SEQUENCE [LARGE SCALE GENOMIC DNA]</scope>
    <source>
        <strain evidence="1 2">DSM 8509</strain>
    </source>
</reference>
<dbReference type="AlphaFoldDB" id="A0A074N234"/>
<dbReference type="RefSeq" id="WP_034901445.1">
    <property type="nucleotide sequence ID" value="NZ_CP017057.1"/>
</dbReference>
<gene>
    <name evidence="1" type="ORF">EH32_07545</name>
</gene>
<evidence type="ECO:0008006" key="3">
    <source>
        <dbReference type="Google" id="ProtNLM"/>
    </source>
</evidence>
<dbReference type="PATRIC" id="fig|39960.10.peg.1651"/>
<comment type="caution">
    <text evidence="1">The sequence shown here is derived from an EMBL/GenBank/DDBJ whole genome shotgun (WGS) entry which is preliminary data.</text>
</comment>
<dbReference type="Proteomes" id="UP000027866">
    <property type="component" value="Unassembled WGS sequence"/>
</dbReference>
<dbReference type="EMBL" id="JMIX01000003">
    <property type="protein sequence ID" value="KEO98950.1"/>
    <property type="molecule type" value="Genomic_DNA"/>
</dbReference>
<organism evidence="1 2">
    <name type="scientific">Erythrobacter litoralis</name>
    <dbReference type="NCBI Taxonomy" id="39960"/>
    <lineage>
        <taxon>Bacteria</taxon>
        <taxon>Pseudomonadati</taxon>
        <taxon>Pseudomonadota</taxon>
        <taxon>Alphaproteobacteria</taxon>
        <taxon>Sphingomonadales</taxon>
        <taxon>Erythrobacteraceae</taxon>
        <taxon>Erythrobacter/Porphyrobacter group</taxon>
        <taxon>Erythrobacter</taxon>
    </lineage>
</organism>